<dbReference type="AlphaFoldDB" id="A0A2I1H051"/>
<evidence type="ECO:0000256" key="1">
    <source>
        <dbReference type="SAM" id="MobiDB-lite"/>
    </source>
</evidence>
<dbReference type="Proteomes" id="UP000234323">
    <property type="component" value="Unassembled WGS sequence"/>
</dbReference>
<keyword evidence="3" id="KW-1185">Reference proteome</keyword>
<dbReference type="EMBL" id="LLXI01001169">
    <property type="protein sequence ID" value="PKY52258.1"/>
    <property type="molecule type" value="Genomic_DNA"/>
</dbReference>
<reference evidence="2 3" key="1">
    <citation type="submission" date="2015-10" db="EMBL/GenBank/DDBJ databases">
        <title>Genome analyses suggest a sexual origin of heterokaryosis in a supposedly ancient asexual fungus.</title>
        <authorList>
            <person name="Ropars J."/>
            <person name="Sedzielewska K."/>
            <person name="Noel J."/>
            <person name="Charron P."/>
            <person name="Farinelli L."/>
            <person name="Marton T."/>
            <person name="Kruger M."/>
            <person name="Pelin A."/>
            <person name="Brachmann A."/>
            <person name="Corradi N."/>
        </authorList>
    </citation>
    <scope>NUCLEOTIDE SEQUENCE [LARGE SCALE GENOMIC DNA]</scope>
    <source>
        <strain evidence="2 3">A4</strain>
    </source>
</reference>
<protein>
    <submittedName>
        <fullName evidence="2">Uncharacterized protein</fullName>
    </submittedName>
</protein>
<accession>A0A2I1H051</accession>
<gene>
    <name evidence="2" type="ORF">RhiirA4_469775</name>
</gene>
<comment type="caution">
    <text evidence="2">The sequence shown here is derived from an EMBL/GenBank/DDBJ whole genome shotgun (WGS) entry which is preliminary data.</text>
</comment>
<feature type="region of interest" description="Disordered" evidence="1">
    <location>
        <begin position="150"/>
        <end position="171"/>
    </location>
</feature>
<dbReference type="VEuPathDB" id="FungiDB:RhiirA1_462457"/>
<evidence type="ECO:0000313" key="3">
    <source>
        <dbReference type="Proteomes" id="UP000234323"/>
    </source>
</evidence>
<sequence>MEEKFLEGGSNIAIAKNDQYYFFRMFDAKLDATAIKKRYEWQAFKKLEDQSNVKEYAILKLYNLKYGGHFSKIIKINKIKYILIYFNNESDFLKAIYKSTMEEDVGKGLQMKGQDELIDENGTTLEEHEELDNLNNNFKERLEKIEKSSSLPVTKDKRKAEDTEDLDDKTNGNKKRIVAYSTLEIDRRFIDNREFVLIS</sequence>
<evidence type="ECO:0000313" key="2">
    <source>
        <dbReference type="EMBL" id="PKY52258.1"/>
    </source>
</evidence>
<organism evidence="2 3">
    <name type="scientific">Rhizophagus irregularis</name>
    <dbReference type="NCBI Taxonomy" id="588596"/>
    <lineage>
        <taxon>Eukaryota</taxon>
        <taxon>Fungi</taxon>
        <taxon>Fungi incertae sedis</taxon>
        <taxon>Mucoromycota</taxon>
        <taxon>Glomeromycotina</taxon>
        <taxon>Glomeromycetes</taxon>
        <taxon>Glomerales</taxon>
        <taxon>Glomeraceae</taxon>
        <taxon>Rhizophagus</taxon>
    </lineage>
</organism>
<proteinExistence type="predicted"/>
<name>A0A2I1H051_9GLOM</name>